<comment type="caution">
    <text evidence="1">The sequence shown here is derived from an EMBL/GenBank/DDBJ whole genome shotgun (WGS) entry which is preliminary data.</text>
</comment>
<dbReference type="Proteomes" id="UP000615446">
    <property type="component" value="Unassembled WGS sequence"/>
</dbReference>
<dbReference type="AlphaFoldDB" id="A0A8H3L426"/>
<sequence length="137" mass="15485">MEENNQPTSRSHLLISTSNFMRDIERVFGTSSSPKMTIKIRCGYVTTTFLFPKMKALFGLKTESYDQLPYIEIGSLATSEEIRNRDTIISVTEAKREDINQGVAQTGVDWVITKIKVVLEMGMIMQKSSLDDGKQVK</sequence>
<protein>
    <submittedName>
        <fullName evidence="1">Uncharacterized protein</fullName>
    </submittedName>
</protein>
<accession>A0A8H3L426</accession>
<proteinExistence type="predicted"/>
<name>A0A8H3L426_9GLOM</name>
<evidence type="ECO:0000313" key="1">
    <source>
        <dbReference type="EMBL" id="GES79615.1"/>
    </source>
</evidence>
<dbReference type="EMBL" id="BLAL01000044">
    <property type="protein sequence ID" value="GES79615.1"/>
    <property type="molecule type" value="Genomic_DNA"/>
</dbReference>
<organism evidence="1 2">
    <name type="scientific">Rhizophagus clarus</name>
    <dbReference type="NCBI Taxonomy" id="94130"/>
    <lineage>
        <taxon>Eukaryota</taxon>
        <taxon>Fungi</taxon>
        <taxon>Fungi incertae sedis</taxon>
        <taxon>Mucoromycota</taxon>
        <taxon>Glomeromycotina</taxon>
        <taxon>Glomeromycetes</taxon>
        <taxon>Glomerales</taxon>
        <taxon>Glomeraceae</taxon>
        <taxon>Rhizophagus</taxon>
    </lineage>
</organism>
<gene>
    <name evidence="1" type="ORF">RCL2_000691400</name>
</gene>
<reference evidence="1" key="1">
    <citation type="submission" date="2019-10" db="EMBL/GenBank/DDBJ databases">
        <title>Conservation and host-specific expression of non-tandemly repeated heterogenous ribosome RNA gene in arbuscular mycorrhizal fungi.</title>
        <authorList>
            <person name="Maeda T."/>
            <person name="Kobayashi Y."/>
            <person name="Nakagawa T."/>
            <person name="Ezawa T."/>
            <person name="Yamaguchi K."/>
            <person name="Bino T."/>
            <person name="Nishimoto Y."/>
            <person name="Shigenobu S."/>
            <person name="Kawaguchi M."/>
        </authorList>
    </citation>
    <scope>NUCLEOTIDE SEQUENCE</scope>
    <source>
        <strain evidence="1">HR1</strain>
    </source>
</reference>
<evidence type="ECO:0000313" key="2">
    <source>
        <dbReference type="Proteomes" id="UP000615446"/>
    </source>
</evidence>